<feature type="compositionally biased region" description="Basic and acidic residues" evidence="1">
    <location>
        <begin position="49"/>
        <end position="60"/>
    </location>
</feature>
<feature type="region of interest" description="Disordered" evidence="1">
    <location>
        <begin position="1"/>
        <end position="86"/>
    </location>
</feature>
<proteinExistence type="predicted"/>
<sequence>MSYRGNRSSAKKENSQNNSPHGQLSSSSGIGQAASGEPTILTPCWPPRDQGRNNEEERKGISVSRTTLEPHPAPSTMKSIPPTPLITSRDICRRYVTTKASRATKSIHQTPSPITSIPPSPVIASMTAFIREMQHDGKDTYNFYEDADTEGTVDYPTTPPESNSGSSSVWSSQSSRRSRGDTPAYDQDGWRMGGFLTSPRR</sequence>
<protein>
    <submittedName>
        <fullName evidence="2">Uncharacterized protein</fullName>
    </submittedName>
</protein>
<name>A0A9P9GE99_FUSSL</name>
<feature type="region of interest" description="Disordered" evidence="1">
    <location>
        <begin position="141"/>
        <end position="201"/>
    </location>
</feature>
<accession>A0A9P9GE99</accession>
<feature type="compositionally biased region" description="Low complexity" evidence="1">
    <location>
        <begin position="22"/>
        <end position="36"/>
    </location>
</feature>
<dbReference type="AlphaFoldDB" id="A0A9P9GE99"/>
<dbReference type="EMBL" id="JAGTJS010000023">
    <property type="protein sequence ID" value="KAH7237321.1"/>
    <property type="molecule type" value="Genomic_DNA"/>
</dbReference>
<organism evidence="2 3">
    <name type="scientific">Fusarium solani</name>
    <name type="common">Filamentous fungus</name>
    <dbReference type="NCBI Taxonomy" id="169388"/>
    <lineage>
        <taxon>Eukaryota</taxon>
        <taxon>Fungi</taxon>
        <taxon>Dikarya</taxon>
        <taxon>Ascomycota</taxon>
        <taxon>Pezizomycotina</taxon>
        <taxon>Sordariomycetes</taxon>
        <taxon>Hypocreomycetidae</taxon>
        <taxon>Hypocreales</taxon>
        <taxon>Nectriaceae</taxon>
        <taxon>Fusarium</taxon>
        <taxon>Fusarium solani species complex</taxon>
    </lineage>
</organism>
<evidence type="ECO:0000256" key="1">
    <source>
        <dbReference type="SAM" id="MobiDB-lite"/>
    </source>
</evidence>
<dbReference type="OrthoDB" id="10572878at2759"/>
<evidence type="ECO:0000313" key="3">
    <source>
        <dbReference type="Proteomes" id="UP000736672"/>
    </source>
</evidence>
<gene>
    <name evidence="2" type="ORF">B0J15DRAFT_554198</name>
</gene>
<dbReference type="Proteomes" id="UP000736672">
    <property type="component" value="Unassembled WGS sequence"/>
</dbReference>
<comment type="caution">
    <text evidence="2">The sequence shown here is derived from an EMBL/GenBank/DDBJ whole genome shotgun (WGS) entry which is preliminary data.</text>
</comment>
<keyword evidence="3" id="KW-1185">Reference proteome</keyword>
<reference evidence="2" key="1">
    <citation type="journal article" date="2021" name="Nat. Commun.">
        <title>Genetic determinants of endophytism in the Arabidopsis root mycobiome.</title>
        <authorList>
            <person name="Mesny F."/>
            <person name="Miyauchi S."/>
            <person name="Thiergart T."/>
            <person name="Pickel B."/>
            <person name="Atanasova L."/>
            <person name="Karlsson M."/>
            <person name="Huettel B."/>
            <person name="Barry K.W."/>
            <person name="Haridas S."/>
            <person name="Chen C."/>
            <person name="Bauer D."/>
            <person name="Andreopoulos W."/>
            <person name="Pangilinan J."/>
            <person name="LaButti K."/>
            <person name="Riley R."/>
            <person name="Lipzen A."/>
            <person name="Clum A."/>
            <person name="Drula E."/>
            <person name="Henrissat B."/>
            <person name="Kohler A."/>
            <person name="Grigoriev I.V."/>
            <person name="Martin F.M."/>
            <person name="Hacquard S."/>
        </authorList>
    </citation>
    <scope>NUCLEOTIDE SEQUENCE</scope>
    <source>
        <strain evidence="2">FSSC 5 MPI-SDFR-AT-0091</strain>
    </source>
</reference>
<feature type="compositionally biased region" description="Low complexity" evidence="1">
    <location>
        <begin position="162"/>
        <end position="175"/>
    </location>
</feature>
<evidence type="ECO:0000313" key="2">
    <source>
        <dbReference type="EMBL" id="KAH7237321.1"/>
    </source>
</evidence>